<sequence>MGDTDLVSNKFPITIDHLNPNSRFSTTFPVVDTTTVNITENGAASLEPNTSYMNAVVQDNSPSGHSAELDAVNDTISPSARAIRGVTGESRAGLFESGLGPDNPVKEDELEELSRKMPIEGLEPGCARNVYLGIWLPDTGKETEEISAAFMLAEQVTGEGNVVGGVAVVAVSSDLPVPDSGVSSGEYSVEGEGG</sequence>
<organism evidence="1 2">
    <name type="scientific">Glutinoglossum americanum</name>
    <dbReference type="NCBI Taxonomy" id="1670608"/>
    <lineage>
        <taxon>Eukaryota</taxon>
        <taxon>Fungi</taxon>
        <taxon>Dikarya</taxon>
        <taxon>Ascomycota</taxon>
        <taxon>Pezizomycotina</taxon>
        <taxon>Geoglossomycetes</taxon>
        <taxon>Geoglossales</taxon>
        <taxon>Geoglossaceae</taxon>
        <taxon>Glutinoglossum</taxon>
    </lineage>
</organism>
<dbReference type="Proteomes" id="UP000698800">
    <property type="component" value="Unassembled WGS sequence"/>
</dbReference>
<proteinExistence type="predicted"/>
<keyword evidence="2" id="KW-1185">Reference proteome</keyword>
<comment type="caution">
    <text evidence="1">The sequence shown here is derived from an EMBL/GenBank/DDBJ whole genome shotgun (WGS) entry which is preliminary data.</text>
</comment>
<gene>
    <name evidence="1" type="ORF">FGG08_005694</name>
</gene>
<evidence type="ECO:0000313" key="1">
    <source>
        <dbReference type="EMBL" id="KAH0537519.1"/>
    </source>
</evidence>
<protein>
    <submittedName>
        <fullName evidence="1">Uncharacterized protein</fullName>
    </submittedName>
</protein>
<reference evidence="1" key="1">
    <citation type="submission" date="2021-03" db="EMBL/GenBank/DDBJ databases">
        <title>Comparative genomics and phylogenomic investigation of the class Geoglossomycetes provide insights into ecological specialization and systematics.</title>
        <authorList>
            <person name="Melie T."/>
            <person name="Pirro S."/>
            <person name="Miller A.N."/>
            <person name="Quandt A."/>
        </authorList>
    </citation>
    <scope>NUCLEOTIDE SEQUENCE</scope>
    <source>
        <strain evidence="1">GBOQ0MN5Z8</strain>
    </source>
</reference>
<dbReference type="AlphaFoldDB" id="A0A9P8KY94"/>
<name>A0A9P8KY94_9PEZI</name>
<dbReference type="EMBL" id="JAGHQL010000142">
    <property type="protein sequence ID" value="KAH0537519.1"/>
    <property type="molecule type" value="Genomic_DNA"/>
</dbReference>
<accession>A0A9P8KY94</accession>
<evidence type="ECO:0000313" key="2">
    <source>
        <dbReference type="Proteomes" id="UP000698800"/>
    </source>
</evidence>